<sequence length="75" mass="8575">MVKHYSVGSSEMQITLLTSKIKKVSNHLLSNPKDLHSRRGLVMMSNRRRTMLKYLKGNDIASYGLITSELNIKKI</sequence>
<dbReference type="SUPFAM" id="SSF47060">
    <property type="entry name" value="S15/NS1 RNA-binding domain"/>
    <property type="match status" value="1"/>
</dbReference>
<dbReference type="GO" id="GO:0019843">
    <property type="term" value="F:rRNA binding"/>
    <property type="evidence" value="ECO:0007669"/>
    <property type="project" value="UniProtKB-UniRule"/>
</dbReference>
<gene>
    <name evidence="3 6" type="primary">rpsO</name>
    <name evidence="6" type="ORF">QTO32_00205</name>
</gene>
<keyword evidence="2 3" id="KW-0687">Ribonucleoprotein</keyword>
<evidence type="ECO:0000256" key="1">
    <source>
        <dbReference type="ARBA" id="ARBA00022980"/>
    </source>
</evidence>
<keyword evidence="3 5" id="KW-0699">rRNA-binding</keyword>
<dbReference type="SMART" id="SM01387">
    <property type="entry name" value="Ribosomal_S15"/>
    <property type="match status" value="1"/>
</dbReference>
<dbReference type="GO" id="GO:0006412">
    <property type="term" value="P:translation"/>
    <property type="evidence" value="ECO:0007669"/>
    <property type="project" value="UniProtKB-UniRule"/>
</dbReference>
<reference evidence="6" key="1">
    <citation type="journal article" date="2021" name="Front. Microbiol.">
        <title>Genome Analysis of a Verrucomicrobial Endosymbiont With a Tiny Genome Discovered in an Antarctic Lake.</title>
        <authorList>
            <person name="Williams T.J."/>
            <person name="Allen M.A."/>
            <person name="Ivanova N."/>
            <person name="Huntemann M."/>
            <person name="Haque S."/>
            <person name="Hancock A.M."/>
            <person name="Brazendale S."/>
            <person name="Cavicchioli R."/>
        </authorList>
    </citation>
    <scope>NUCLEOTIDE SEQUENCE</scope>
    <source>
        <strain evidence="6">MAG_Ga0307966_1000010</strain>
    </source>
</reference>
<dbReference type="InterPro" id="IPR009068">
    <property type="entry name" value="uS15_NS1_RNA-bd_sf"/>
</dbReference>
<organism evidence="6">
    <name type="scientific">Candidatus Organicella extenuata</name>
    <dbReference type="NCBI Taxonomy" id="2841811"/>
    <lineage>
        <taxon>Bacteria</taxon>
        <taxon>Pseudomonadati</taxon>
        <taxon>Verrucomicrobiota</taxon>
        <taxon>Candidatus Organicella</taxon>
    </lineage>
</organism>
<accession>A0AA51BL04</accession>
<dbReference type="InterPro" id="IPR000589">
    <property type="entry name" value="Ribosomal_uS15"/>
</dbReference>
<protein>
    <recommendedName>
        <fullName evidence="3">Small ribosomal subunit protein uS15</fullName>
    </recommendedName>
</protein>
<keyword evidence="3 5" id="KW-0694">RNA-binding</keyword>
<dbReference type="EMBL" id="CP128385">
    <property type="protein sequence ID" value="WMI30505.1"/>
    <property type="molecule type" value="Genomic_DNA"/>
</dbReference>
<evidence type="ECO:0000256" key="3">
    <source>
        <dbReference type="HAMAP-Rule" id="MF_01343"/>
    </source>
</evidence>
<evidence type="ECO:0000256" key="4">
    <source>
        <dbReference type="RuleBase" id="RU003919"/>
    </source>
</evidence>
<reference evidence="6" key="2">
    <citation type="submission" date="2023-06" db="EMBL/GenBank/DDBJ databases">
        <authorList>
            <person name="Williams T.J."/>
            <person name="Allen M.A."/>
            <person name="Ivanova N."/>
            <person name="Huntemann M."/>
            <person name="Haque S."/>
            <person name="Hancock A.M."/>
            <person name="Brazendale S."/>
            <person name="Cavicchioli R."/>
        </authorList>
    </citation>
    <scope>NUCLEOTIDE SEQUENCE</scope>
    <source>
        <strain evidence="6">MAG_Ga0307966_1000010</strain>
    </source>
</reference>
<dbReference type="AlphaFoldDB" id="A0AA51BL04"/>
<dbReference type="GO" id="GO:0022627">
    <property type="term" value="C:cytosolic small ribosomal subunit"/>
    <property type="evidence" value="ECO:0007669"/>
    <property type="project" value="TreeGrafter"/>
</dbReference>
<comment type="function">
    <text evidence="3 5">One of the primary rRNA binding proteins, it binds directly to 16S rRNA where it helps nucleate assembly of the platform of the 30S subunit by binding and bridging several RNA helices of the 16S rRNA.</text>
</comment>
<dbReference type="PROSITE" id="PS00362">
    <property type="entry name" value="RIBOSOMAL_S15"/>
    <property type="match status" value="1"/>
</dbReference>
<name>A0AA51BL04_9BACT</name>
<dbReference type="InterPro" id="IPR005290">
    <property type="entry name" value="Ribosomal_uS15_bac-type"/>
</dbReference>
<dbReference type="Pfam" id="PF00312">
    <property type="entry name" value="Ribosomal_S15"/>
    <property type="match status" value="1"/>
</dbReference>
<dbReference type="Gene3D" id="1.10.287.10">
    <property type="entry name" value="S15/NS1, RNA-binding"/>
    <property type="match status" value="1"/>
</dbReference>
<dbReference type="NCBIfam" id="TIGR00952">
    <property type="entry name" value="S15_bact"/>
    <property type="match status" value="1"/>
</dbReference>
<dbReference type="GO" id="GO:0003735">
    <property type="term" value="F:structural constituent of ribosome"/>
    <property type="evidence" value="ECO:0007669"/>
    <property type="project" value="InterPro"/>
</dbReference>
<proteinExistence type="inferred from homology"/>
<keyword evidence="1 3" id="KW-0689">Ribosomal protein</keyword>
<dbReference type="CDD" id="cd00353">
    <property type="entry name" value="Ribosomal_S15p_S13e"/>
    <property type="match status" value="1"/>
</dbReference>
<dbReference type="PANTHER" id="PTHR23321:SF26">
    <property type="entry name" value="SMALL RIBOSOMAL SUBUNIT PROTEIN US15M"/>
    <property type="match status" value="1"/>
</dbReference>
<comment type="subunit">
    <text evidence="3">Part of the 30S ribosomal subunit. Forms a bridge to the 50S subunit in the 70S ribosome, contacting the 23S rRNA.</text>
</comment>
<comment type="similarity">
    <text evidence="3 4">Belongs to the universal ribosomal protein uS15 family.</text>
</comment>
<evidence type="ECO:0000313" key="6">
    <source>
        <dbReference type="EMBL" id="WMI30505.1"/>
    </source>
</evidence>
<dbReference type="HAMAP" id="MF_01343_B">
    <property type="entry name" value="Ribosomal_uS15_B"/>
    <property type="match status" value="1"/>
</dbReference>
<dbReference type="Proteomes" id="UP001238843">
    <property type="component" value="Chromosome"/>
</dbReference>
<evidence type="ECO:0000256" key="5">
    <source>
        <dbReference type="RuleBase" id="RU004524"/>
    </source>
</evidence>
<dbReference type="PANTHER" id="PTHR23321">
    <property type="entry name" value="RIBOSOMAL PROTEIN S15, BACTERIAL AND ORGANELLAR"/>
    <property type="match status" value="1"/>
</dbReference>
<evidence type="ECO:0000256" key="2">
    <source>
        <dbReference type="ARBA" id="ARBA00023274"/>
    </source>
</evidence>
<comment type="function">
    <text evidence="3">Forms an intersubunit bridge (bridge B4) with the 23S rRNA of the 50S subunit in the ribosome.</text>
</comment>